<keyword evidence="4 6" id="KW-0472">Membrane</keyword>
<dbReference type="Proteomes" id="UP000077002">
    <property type="component" value="Unassembled WGS sequence"/>
</dbReference>
<evidence type="ECO:0000313" key="8">
    <source>
        <dbReference type="Proteomes" id="UP000077002"/>
    </source>
</evidence>
<feature type="transmembrane region" description="Helical" evidence="6">
    <location>
        <begin position="86"/>
        <end position="109"/>
    </location>
</feature>
<keyword evidence="2 6" id="KW-0812">Transmembrane</keyword>
<evidence type="ECO:0000256" key="2">
    <source>
        <dbReference type="ARBA" id="ARBA00022692"/>
    </source>
</evidence>
<dbReference type="GeneID" id="34599530"/>
<feature type="transmembrane region" description="Helical" evidence="6">
    <location>
        <begin position="260"/>
        <end position="278"/>
    </location>
</feature>
<feature type="transmembrane region" description="Helical" evidence="6">
    <location>
        <begin position="170"/>
        <end position="193"/>
    </location>
</feature>
<name>A0A177FBC4_9EURO</name>
<feature type="transmembrane region" description="Helical" evidence="6">
    <location>
        <begin position="56"/>
        <end position="74"/>
    </location>
</feature>
<dbReference type="RefSeq" id="XP_022513370.1">
    <property type="nucleotide sequence ID" value="XM_022654333.1"/>
</dbReference>
<evidence type="ECO:0000256" key="4">
    <source>
        <dbReference type="ARBA" id="ARBA00023136"/>
    </source>
</evidence>
<dbReference type="InterPro" id="IPR007568">
    <property type="entry name" value="RTA1"/>
</dbReference>
<dbReference type="Pfam" id="PF04479">
    <property type="entry name" value="RTA1"/>
    <property type="match status" value="1"/>
</dbReference>
<feature type="transmembrane region" description="Helical" evidence="6">
    <location>
        <begin position="135"/>
        <end position="158"/>
    </location>
</feature>
<keyword evidence="8" id="KW-1185">Reference proteome</keyword>
<dbReference type="AlphaFoldDB" id="A0A177FBC4"/>
<evidence type="ECO:0000313" key="7">
    <source>
        <dbReference type="EMBL" id="OAG41418.1"/>
    </source>
</evidence>
<protein>
    <submittedName>
        <fullName evidence="7">Uncharacterized protein</fullName>
    </submittedName>
</protein>
<feature type="region of interest" description="Disordered" evidence="5">
    <location>
        <begin position="302"/>
        <end position="336"/>
    </location>
</feature>
<reference evidence="7 8" key="1">
    <citation type="submission" date="2016-03" db="EMBL/GenBank/DDBJ databases">
        <title>Draft genome sequence of the Fonsecaea monophora CBS 269.37.</title>
        <authorList>
            <person name="Bombassaro A."/>
            <person name="Vinicius W.A."/>
            <person name="De Hoog S."/>
            <person name="Sun J."/>
            <person name="Souza E.M."/>
            <person name="Raittz R.T."/>
            <person name="Costa F."/>
            <person name="Leao A.C."/>
            <person name="Tadra-Sfeir M.Z."/>
            <person name="Baura V."/>
            <person name="Balsanelli E."/>
            <person name="Pedrosa F.O."/>
            <person name="Moreno L.F."/>
            <person name="Steffens M.B."/>
            <person name="Xi L."/>
            <person name="Bocca A.L."/>
            <person name="Felipe M.S."/>
            <person name="Teixeira M."/>
            <person name="Telles Filho F.Q."/>
            <person name="Azevedo C.M."/>
            <person name="Gomes R."/>
            <person name="Vicente V.A."/>
        </authorList>
    </citation>
    <scope>NUCLEOTIDE SEQUENCE [LARGE SCALE GENOMIC DNA]</scope>
    <source>
        <strain evidence="7 8">CBS 269.37</strain>
    </source>
</reference>
<dbReference type="PANTHER" id="PTHR31465">
    <property type="entry name" value="PROTEIN RTA1-RELATED"/>
    <property type="match status" value="1"/>
</dbReference>
<accession>A0A177FBC4</accession>
<feature type="compositionally biased region" description="Basic residues" evidence="5">
    <location>
        <begin position="306"/>
        <end position="318"/>
    </location>
</feature>
<gene>
    <name evidence="7" type="ORF">AYO21_04360</name>
</gene>
<dbReference type="GO" id="GO:0016020">
    <property type="term" value="C:membrane"/>
    <property type="evidence" value="ECO:0007669"/>
    <property type="project" value="UniProtKB-SubCell"/>
</dbReference>
<organism evidence="7 8">
    <name type="scientific">Fonsecaea monophora</name>
    <dbReference type="NCBI Taxonomy" id="254056"/>
    <lineage>
        <taxon>Eukaryota</taxon>
        <taxon>Fungi</taxon>
        <taxon>Dikarya</taxon>
        <taxon>Ascomycota</taxon>
        <taxon>Pezizomycotina</taxon>
        <taxon>Eurotiomycetes</taxon>
        <taxon>Chaetothyriomycetidae</taxon>
        <taxon>Chaetothyriales</taxon>
        <taxon>Herpotrichiellaceae</taxon>
        <taxon>Fonsecaea</taxon>
    </lineage>
</organism>
<proteinExistence type="predicted"/>
<feature type="transmembrane region" description="Helical" evidence="6">
    <location>
        <begin position="15"/>
        <end position="35"/>
    </location>
</feature>
<evidence type="ECO:0000256" key="5">
    <source>
        <dbReference type="SAM" id="MobiDB-lite"/>
    </source>
</evidence>
<sequence length="336" mass="37438">MSDTKNDNDSSDLNLYFYSPSTAAAVIFSVLYFLLTLWHGYINFVATRHATYKHKYTIPLFVACVISTAGWSIRNASIHDLDSIPLYAVSASYIVISPIFVCATLYLLLTRLIRTSLPAEDGQHQQVFFRIRPGWLGRLFTTSDIVSFLTQCSGSGIASSGNWEGDLKTVGTNVLLVGLSLQLATFTVFLVVLGRFVRRVSLRGAKDSGGAAAAAWDPRVRKVVWAVWIAGFWIQIRSIYRVVEFGMGIDGYPFTHEWCLYVLEALPMFIALTALALYHPVKYMPQQKPQTTTTTTEYALHENTHGRRGHARRSKGTHRIGLDKTKPGFANTNSAV</sequence>
<dbReference type="EMBL" id="LVKK01000024">
    <property type="protein sequence ID" value="OAG41418.1"/>
    <property type="molecule type" value="Genomic_DNA"/>
</dbReference>
<dbReference type="PANTHER" id="PTHR31465:SF32">
    <property type="entry name" value="DOMAIN PROTEIN, PUTATIVE-RELATED"/>
    <property type="match status" value="1"/>
</dbReference>
<evidence type="ECO:0000256" key="6">
    <source>
        <dbReference type="SAM" id="Phobius"/>
    </source>
</evidence>
<evidence type="ECO:0000256" key="1">
    <source>
        <dbReference type="ARBA" id="ARBA00004141"/>
    </source>
</evidence>
<keyword evidence="3 6" id="KW-1133">Transmembrane helix</keyword>
<comment type="subcellular location">
    <subcellularLocation>
        <location evidence="1">Membrane</location>
        <topology evidence="1">Multi-pass membrane protein</topology>
    </subcellularLocation>
</comment>
<dbReference type="OrthoDB" id="3358017at2759"/>
<comment type="caution">
    <text evidence="7">The sequence shown here is derived from an EMBL/GenBank/DDBJ whole genome shotgun (WGS) entry which is preliminary data.</text>
</comment>
<feature type="transmembrane region" description="Helical" evidence="6">
    <location>
        <begin position="223"/>
        <end position="240"/>
    </location>
</feature>
<evidence type="ECO:0000256" key="3">
    <source>
        <dbReference type="ARBA" id="ARBA00022989"/>
    </source>
</evidence>